<sequence length="117" mass="13326">MRYRKAVNLGTNALAFFASHGFRPSSAPRLRGRPRSSARKRPILCRPRARLRPLAACCESPALVNAYDPAEYYRDRALWSKCAKSDLLQFFADFEEFQAEGHNFTPQEVHQAVLEAL</sequence>
<accession>A0ABR0GI93</accession>
<evidence type="ECO:0000313" key="1">
    <source>
        <dbReference type="EMBL" id="KAK4655472.1"/>
    </source>
</evidence>
<proteinExistence type="predicted"/>
<protein>
    <submittedName>
        <fullName evidence="1">Uncharacterized protein</fullName>
    </submittedName>
</protein>
<dbReference type="EMBL" id="JAFFHA010000005">
    <property type="protein sequence ID" value="KAK4655472.1"/>
    <property type="molecule type" value="Genomic_DNA"/>
</dbReference>
<dbReference type="Proteomes" id="UP001323405">
    <property type="component" value="Unassembled WGS sequence"/>
</dbReference>
<evidence type="ECO:0000313" key="2">
    <source>
        <dbReference type="Proteomes" id="UP001323405"/>
    </source>
</evidence>
<organism evidence="1 2">
    <name type="scientific">Podospora pseudocomata</name>
    <dbReference type="NCBI Taxonomy" id="2093779"/>
    <lineage>
        <taxon>Eukaryota</taxon>
        <taxon>Fungi</taxon>
        <taxon>Dikarya</taxon>
        <taxon>Ascomycota</taxon>
        <taxon>Pezizomycotina</taxon>
        <taxon>Sordariomycetes</taxon>
        <taxon>Sordariomycetidae</taxon>
        <taxon>Sordariales</taxon>
        <taxon>Podosporaceae</taxon>
        <taxon>Podospora</taxon>
    </lineage>
</organism>
<comment type="caution">
    <text evidence="1">The sequence shown here is derived from an EMBL/GenBank/DDBJ whole genome shotgun (WGS) entry which is preliminary data.</text>
</comment>
<dbReference type="RefSeq" id="XP_062744447.1">
    <property type="nucleotide sequence ID" value="XM_062888560.1"/>
</dbReference>
<name>A0ABR0GI93_9PEZI</name>
<reference evidence="1 2" key="1">
    <citation type="journal article" date="2023" name="bioRxiv">
        <title>High-quality genome assemblies of four members of thePodospora anserinaspecies complex.</title>
        <authorList>
            <person name="Ament-Velasquez S.L."/>
            <person name="Vogan A.A."/>
            <person name="Wallerman O."/>
            <person name="Hartmann F."/>
            <person name="Gautier V."/>
            <person name="Silar P."/>
            <person name="Giraud T."/>
            <person name="Johannesson H."/>
        </authorList>
    </citation>
    <scope>NUCLEOTIDE SEQUENCE [LARGE SCALE GENOMIC DNA]</scope>
    <source>
        <strain evidence="1 2">CBS 415.72m</strain>
    </source>
</reference>
<gene>
    <name evidence="1" type="ORF">QC762_302742</name>
</gene>
<dbReference type="GeneID" id="87908467"/>
<keyword evidence="2" id="KW-1185">Reference proteome</keyword>